<name>A0A550BVR9_9AGAR</name>
<dbReference type="HAMAP" id="MF_03226">
    <property type="entry name" value="YJU2"/>
    <property type="match status" value="1"/>
</dbReference>
<sequence>MSERKVLNKYFPPDFDPDLIPRRKGTKNSQQVVRLMAPFSMRCNTCGEYIYKGKKFNARKETVQGEDYYGIKIFRFYIKCTLCSAEITFKTDPKNTDYAAEHGASRNFEPWREEKEVEEEDRLARLEEEENNPMKALENRTVDSKREMDILDALQDIRARNARNERVGHSVDLLAKIEMQEVEDEEDAERQRLEDEDEKIVQEVFAKVRAGAGPSSSSAGEPSEPRVVTVKRKAADDVEPSIQSLLPDSARTLIKTSTAGMAAKKKTGKLAGIKVIKENITAALKQSFESNLAGTRASKKDQEAARKALDEYLEGIFVAMKKNVRVNGQEMDSVNEDELDTEPFDEALDRKIWSLNATNLDWHKQLAHQSKSQPQEIQGMLSTVLEERQQFDAMSVSDDGEEEVIPDIEDATARFEQIEDVFGETQALNREIVQSLSTQKERVQRDIEVEADMKHLRS</sequence>
<evidence type="ECO:0000256" key="3">
    <source>
        <dbReference type="ARBA" id="ARBA00022723"/>
    </source>
</evidence>
<keyword evidence="4 8" id="KW-0747">Spliceosome</keyword>
<comment type="subcellular location">
    <subcellularLocation>
        <location evidence="1 8">Nucleus</location>
    </subcellularLocation>
</comment>
<comment type="caution">
    <text evidence="9">The sequence shown here is derived from an EMBL/GenBank/DDBJ whole genome shotgun (WGS) entry which is preliminary data.</text>
</comment>
<organism evidence="9 10">
    <name type="scientific">Schizophyllum amplum</name>
    <dbReference type="NCBI Taxonomy" id="97359"/>
    <lineage>
        <taxon>Eukaryota</taxon>
        <taxon>Fungi</taxon>
        <taxon>Dikarya</taxon>
        <taxon>Basidiomycota</taxon>
        <taxon>Agaricomycotina</taxon>
        <taxon>Agaricomycetes</taxon>
        <taxon>Agaricomycetidae</taxon>
        <taxon>Agaricales</taxon>
        <taxon>Schizophyllaceae</taxon>
        <taxon>Schizophyllum</taxon>
    </lineage>
</organism>
<dbReference type="GO" id="GO:0000349">
    <property type="term" value="P:generation of catalytic spliceosome for first transesterification step"/>
    <property type="evidence" value="ECO:0007669"/>
    <property type="project" value="UniProtKB-UniRule"/>
</dbReference>
<evidence type="ECO:0000256" key="2">
    <source>
        <dbReference type="ARBA" id="ARBA00022664"/>
    </source>
</evidence>
<evidence type="ECO:0000256" key="1">
    <source>
        <dbReference type="ARBA" id="ARBA00004123"/>
    </source>
</evidence>
<dbReference type="AlphaFoldDB" id="A0A550BVR9"/>
<feature type="binding site" evidence="8">
    <location>
        <position position="83"/>
    </location>
    <ligand>
        <name>Zn(2+)</name>
        <dbReference type="ChEBI" id="CHEBI:29105"/>
    </ligand>
</feature>
<evidence type="ECO:0000256" key="8">
    <source>
        <dbReference type="HAMAP-Rule" id="MF_03226"/>
    </source>
</evidence>
<protein>
    <recommendedName>
        <fullName evidence="8">Splicing factor YJU2</fullName>
    </recommendedName>
</protein>
<dbReference type="GO" id="GO:0071006">
    <property type="term" value="C:U2-type catalytic step 1 spliceosome"/>
    <property type="evidence" value="ECO:0007669"/>
    <property type="project" value="UniProtKB-UniRule"/>
</dbReference>
<dbReference type="EMBL" id="VDMD01000064">
    <property type="protein sequence ID" value="TRM56627.1"/>
    <property type="molecule type" value="Genomic_DNA"/>
</dbReference>
<feature type="binding site" evidence="8">
    <location>
        <position position="43"/>
    </location>
    <ligand>
        <name>Zn(2+)</name>
        <dbReference type="ChEBI" id="CHEBI:29105"/>
    </ligand>
</feature>
<evidence type="ECO:0000256" key="6">
    <source>
        <dbReference type="ARBA" id="ARBA00023187"/>
    </source>
</evidence>
<comment type="subunit">
    <text evidence="8">Component of the spliceosome. Present in the activated B complex, the catalytically activated B* complex which catalyzes the branching, the catalytic step 1 C complex catalyzing the exon ligation, and the postcatalytic P complex containing the ligated exons (mRNA) and the excised lariat intron.</text>
</comment>
<keyword evidence="7 8" id="KW-0539">Nucleus</keyword>
<evidence type="ECO:0000256" key="7">
    <source>
        <dbReference type="ARBA" id="ARBA00023242"/>
    </source>
</evidence>
<keyword evidence="10" id="KW-1185">Reference proteome</keyword>
<dbReference type="InterPro" id="IPR043701">
    <property type="entry name" value="Yju2"/>
</dbReference>
<dbReference type="PANTHER" id="PTHR12111">
    <property type="entry name" value="SPLICING FACTOR YJU2"/>
    <property type="match status" value="1"/>
</dbReference>
<dbReference type="Proteomes" id="UP000320762">
    <property type="component" value="Unassembled WGS sequence"/>
</dbReference>
<evidence type="ECO:0000256" key="5">
    <source>
        <dbReference type="ARBA" id="ARBA00022833"/>
    </source>
</evidence>
<feature type="binding site" evidence="8">
    <location>
        <position position="80"/>
    </location>
    <ligand>
        <name>Zn(2+)</name>
        <dbReference type="ChEBI" id="CHEBI:29105"/>
    </ligand>
</feature>
<dbReference type="InterPro" id="IPR007590">
    <property type="entry name" value="Saf4/Yju2"/>
</dbReference>
<evidence type="ECO:0000313" key="10">
    <source>
        <dbReference type="Proteomes" id="UP000320762"/>
    </source>
</evidence>
<keyword evidence="2" id="KW-0507">mRNA processing</keyword>
<dbReference type="OrthoDB" id="674963at2759"/>
<proteinExistence type="inferred from homology"/>
<keyword evidence="5 8" id="KW-0862">Zinc</keyword>
<comment type="similarity">
    <text evidence="8">Belongs to the CWC16 family. YJU2 subfamily.</text>
</comment>
<dbReference type="Pfam" id="PF04502">
    <property type="entry name" value="Saf4_Yju2"/>
    <property type="match status" value="1"/>
</dbReference>
<reference evidence="9 10" key="1">
    <citation type="journal article" date="2019" name="New Phytol.">
        <title>Comparative genomics reveals unique wood-decay strategies and fruiting body development in the Schizophyllaceae.</title>
        <authorList>
            <person name="Almasi E."/>
            <person name="Sahu N."/>
            <person name="Krizsan K."/>
            <person name="Balint B."/>
            <person name="Kovacs G.M."/>
            <person name="Kiss B."/>
            <person name="Cseklye J."/>
            <person name="Drula E."/>
            <person name="Henrissat B."/>
            <person name="Nagy I."/>
            <person name="Chovatia M."/>
            <person name="Adam C."/>
            <person name="LaButti K."/>
            <person name="Lipzen A."/>
            <person name="Riley R."/>
            <person name="Grigoriev I.V."/>
            <person name="Nagy L.G."/>
        </authorList>
    </citation>
    <scope>NUCLEOTIDE SEQUENCE [LARGE SCALE GENOMIC DNA]</scope>
    <source>
        <strain evidence="9 10">NL-1724</strain>
    </source>
</reference>
<keyword evidence="6" id="KW-0508">mRNA splicing</keyword>
<dbReference type="GO" id="GO:0046872">
    <property type="term" value="F:metal ion binding"/>
    <property type="evidence" value="ECO:0007669"/>
    <property type="project" value="UniProtKB-KW"/>
</dbReference>
<evidence type="ECO:0000256" key="4">
    <source>
        <dbReference type="ARBA" id="ARBA00022728"/>
    </source>
</evidence>
<feature type="binding site" evidence="8">
    <location>
        <position position="46"/>
    </location>
    <ligand>
        <name>Zn(2+)</name>
        <dbReference type="ChEBI" id="CHEBI:29105"/>
    </ligand>
</feature>
<dbReference type="PANTHER" id="PTHR12111:SF1">
    <property type="entry name" value="SPLICING FACTOR YJU2"/>
    <property type="match status" value="1"/>
</dbReference>
<evidence type="ECO:0000313" key="9">
    <source>
        <dbReference type="EMBL" id="TRM56627.1"/>
    </source>
</evidence>
<keyword evidence="3 8" id="KW-0479">Metal-binding</keyword>
<gene>
    <name evidence="9" type="ORF">BD626DRAFT_560732</name>
</gene>
<comment type="function">
    <text evidence="8">Part of the spliceosome which catalyzes two sequential transesterification reactions, first the excision of the non-coding intron from pre-mRNA and then the ligation of the coding exons to form the mature mRNA. Plays a role in stabilizing the structure of the spliceosome catalytic core and docking of the branch helix into the active site, producing 5'-exon and lariat intron-3'-intermediates.</text>
</comment>
<accession>A0A550BVR9</accession>
<dbReference type="STRING" id="97359.A0A550BVR9"/>